<sequence>MALGEAPSSVAGVIDDRPWGWRQKLLLALVSLTILLDGFDNQSLGFALPSLMRDWGLPKAALGSALAAAQVGMLIGAISGGVVGDRFGRKAALVASTTLFGAGTLLIGFVHTPLQLASLRFAAGLGLGAAFPTVAALAAEFTPARHRSLAVILSIVCVPLGGVVGGMAASAILPVMGWQALFVLAGACTLALALLLMLAVPESVTFLLSNGASPAVVLRSLRRMGLGDAVLPERAAARSQGAAAPLSAVWAPALRADSMLLWAAFFFSLVSVYAAFNWLPTLLAESGLSVAQAAEGLAAFNMGGVVTALLGGALMARFGSRWVMAAMALVAVGAAATLALLANVHLPLAATFALIAIEGGCVNGVQTSLYALASNIYPAPTRARGVGMATGIGRLGAISSALLGAVVVGALGMAGFHWAIAGVMVVVLAAIALIVRHVPSR</sequence>
<organism evidence="7 8">
    <name type="scientific">Novosphingobium capsulatum</name>
    <dbReference type="NCBI Taxonomy" id="13688"/>
    <lineage>
        <taxon>Bacteria</taxon>
        <taxon>Pseudomonadati</taxon>
        <taxon>Pseudomonadota</taxon>
        <taxon>Alphaproteobacteria</taxon>
        <taxon>Sphingomonadales</taxon>
        <taxon>Sphingomonadaceae</taxon>
        <taxon>Novosphingobium</taxon>
    </lineage>
</organism>
<evidence type="ECO:0000256" key="3">
    <source>
        <dbReference type="ARBA" id="ARBA00022989"/>
    </source>
</evidence>
<dbReference type="PANTHER" id="PTHR23508">
    <property type="entry name" value="CARBOXYLIC ACID TRANSPORTER PROTEIN HOMOLOG"/>
    <property type="match status" value="1"/>
</dbReference>
<dbReference type="Gene3D" id="1.20.1250.20">
    <property type="entry name" value="MFS general substrate transporter like domains"/>
    <property type="match status" value="1"/>
</dbReference>
<feature type="transmembrane region" description="Helical" evidence="5">
    <location>
        <begin position="117"/>
        <end position="137"/>
    </location>
</feature>
<dbReference type="Pfam" id="PF07690">
    <property type="entry name" value="MFS_1"/>
    <property type="match status" value="1"/>
</dbReference>
<keyword evidence="3 5" id="KW-1133">Transmembrane helix</keyword>
<feature type="transmembrane region" description="Helical" evidence="5">
    <location>
        <begin position="178"/>
        <end position="200"/>
    </location>
</feature>
<evidence type="ECO:0000259" key="6">
    <source>
        <dbReference type="PROSITE" id="PS50850"/>
    </source>
</evidence>
<evidence type="ECO:0000256" key="2">
    <source>
        <dbReference type="ARBA" id="ARBA00022692"/>
    </source>
</evidence>
<feature type="transmembrane region" description="Helical" evidence="5">
    <location>
        <begin position="296"/>
        <end position="315"/>
    </location>
</feature>
<dbReference type="InterPro" id="IPR036259">
    <property type="entry name" value="MFS_trans_sf"/>
</dbReference>
<dbReference type="InterPro" id="IPR020846">
    <property type="entry name" value="MFS_dom"/>
</dbReference>
<dbReference type="Proteomes" id="UP001184150">
    <property type="component" value="Unassembled WGS sequence"/>
</dbReference>
<protein>
    <submittedName>
        <fullName evidence="7">AAHS family 4-hydroxybenzoate transporter-like MFS transporter</fullName>
    </submittedName>
</protein>
<feature type="transmembrane region" description="Helical" evidence="5">
    <location>
        <begin position="385"/>
        <end position="410"/>
    </location>
</feature>
<dbReference type="PROSITE" id="PS50850">
    <property type="entry name" value="MFS"/>
    <property type="match status" value="1"/>
</dbReference>
<feature type="transmembrane region" description="Helical" evidence="5">
    <location>
        <begin position="259"/>
        <end position="276"/>
    </location>
</feature>
<feature type="transmembrane region" description="Helical" evidence="5">
    <location>
        <begin position="149"/>
        <end position="172"/>
    </location>
</feature>
<evidence type="ECO:0000313" key="8">
    <source>
        <dbReference type="Proteomes" id="UP001184150"/>
    </source>
</evidence>
<feature type="transmembrane region" description="Helical" evidence="5">
    <location>
        <begin position="348"/>
        <end position="373"/>
    </location>
</feature>
<proteinExistence type="predicted"/>
<gene>
    <name evidence="7" type="ORF">J2792_001787</name>
</gene>
<feature type="transmembrane region" description="Helical" evidence="5">
    <location>
        <begin position="60"/>
        <end position="84"/>
    </location>
</feature>
<name>A0ABU1MKP8_9SPHN</name>
<dbReference type="RefSeq" id="WP_309804938.1">
    <property type="nucleotide sequence ID" value="NZ_JAVDRD010000004.1"/>
</dbReference>
<accession>A0ABU1MKP8</accession>
<dbReference type="EMBL" id="JAVDRD010000004">
    <property type="protein sequence ID" value="MDR6510915.1"/>
    <property type="molecule type" value="Genomic_DNA"/>
</dbReference>
<dbReference type="PANTHER" id="PTHR23508:SF10">
    <property type="entry name" value="CARBOXYLIC ACID TRANSPORTER PROTEIN HOMOLOG"/>
    <property type="match status" value="1"/>
</dbReference>
<evidence type="ECO:0000313" key="7">
    <source>
        <dbReference type="EMBL" id="MDR6510915.1"/>
    </source>
</evidence>
<reference evidence="7 8" key="1">
    <citation type="submission" date="2023-07" db="EMBL/GenBank/DDBJ databases">
        <title>Sorghum-associated microbial communities from plants grown in Nebraska, USA.</title>
        <authorList>
            <person name="Schachtman D."/>
        </authorList>
    </citation>
    <scope>NUCLEOTIDE SEQUENCE [LARGE SCALE GENOMIC DNA]</scope>
    <source>
        <strain evidence="7 8">DS1027</strain>
    </source>
</reference>
<dbReference type="SUPFAM" id="SSF103473">
    <property type="entry name" value="MFS general substrate transporter"/>
    <property type="match status" value="1"/>
</dbReference>
<comment type="subcellular location">
    <subcellularLocation>
        <location evidence="1">Membrane</location>
        <topology evidence="1">Multi-pass membrane protein</topology>
    </subcellularLocation>
</comment>
<feature type="transmembrane region" description="Helical" evidence="5">
    <location>
        <begin position="322"/>
        <end position="342"/>
    </location>
</feature>
<evidence type="ECO:0000256" key="1">
    <source>
        <dbReference type="ARBA" id="ARBA00004141"/>
    </source>
</evidence>
<keyword evidence="2 5" id="KW-0812">Transmembrane</keyword>
<evidence type="ECO:0000256" key="5">
    <source>
        <dbReference type="SAM" id="Phobius"/>
    </source>
</evidence>
<keyword evidence="8" id="KW-1185">Reference proteome</keyword>
<dbReference type="InterPro" id="IPR011701">
    <property type="entry name" value="MFS"/>
</dbReference>
<evidence type="ECO:0000256" key="4">
    <source>
        <dbReference type="ARBA" id="ARBA00023136"/>
    </source>
</evidence>
<comment type="caution">
    <text evidence="7">The sequence shown here is derived from an EMBL/GenBank/DDBJ whole genome shotgun (WGS) entry which is preliminary data.</text>
</comment>
<keyword evidence="4 5" id="KW-0472">Membrane</keyword>
<feature type="domain" description="Major facilitator superfamily (MFS) profile" evidence="6">
    <location>
        <begin position="26"/>
        <end position="439"/>
    </location>
</feature>
<feature type="transmembrane region" description="Helical" evidence="5">
    <location>
        <begin position="416"/>
        <end position="435"/>
    </location>
</feature>
<feature type="transmembrane region" description="Helical" evidence="5">
    <location>
        <begin position="91"/>
        <end position="111"/>
    </location>
</feature>